<evidence type="ECO:0008006" key="3">
    <source>
        <dbReference type="Google" id="ProtNLM"/>
    </source>
</evidence>
<accession>A0A2R5F583</accession>
<sequence>MRILTNEIINAVCYHTAQRRGLQPTDVEVQLSWDEEYGYTAEMWVQGRSQYLIEANLLEAIEQYVYSQYNIRAFRSDIQLGLDEEAGEFFADIAS</sequence>
<dbReference type="AlphaFoldDB" id="A0A2R5F583"/>
<dbReference type="InterPro" id="IPR020516">
    <property type="entry name" value="Uncharacterised_YxcD"/>
</dbReference>
<reference evidence="1 2" key="1">
    <citation type="submission" date="2017-08" db="EMBL/GenBank/DDBJ databases">
        <title>Substantial Increase in Enzyme Production by Combined Drug-Resistance Mutations in Paenibacillus agaridevorans.</title>
        <authorList>
            <person name="Tanaka Y."/>
            <person name="Funane K."/>
            <person name="Hosaka T."/>
            <person name="Shiwa Y."/>
            <person name="Fujita N."/>
            <person name="Miyazaki T."/>
            <person name="Yoshikawa H."/>
            <person name="Murakami K."/>
            <person name="Kasahara K."/>
            <person name="Inaoka T."/>
            <person name="Hiraga Y."/>
            <person name="Ochi K."/>
        </authorList>
    </citation>
    <scope>NUCLEOTIDE SEQUENCE [LARGE SCALE GENOMIC DNA]</scope>
    <source>
        <strain evidence="1 2">T-3040</strain>
    </source>
</reference>
<dbReference type="Pfam" id="PF10850">
    <property type="entry name" value="DUF2653"/>
    <property type="match status" value="1"/>
</dbReference>
<dbReference type="EMBL" id="BDQX01000458">
    <property type="protein sequence ID" value="GBG11923.1"/>
    <property type="molecule type" value="Genomic_DNA"/>
</dbReference>
<organism evidence="1 2">
    <name type="scientific">Paenibacillus agaridevorans</name>
    <dbReference type="NCBI Taxonomy" id="171404"/>
    <lineage>
        <taxon>Bacteria</taxon>
        <taxon>Bacillati</taxon>
        <taxon>Bacillota</taxon>
        <taxon>Bacilli</taxon>
        <taxon>Bacillales</taxon>
        <taxon>Paenibacillaceae</taxon>
        <taxon>Paenibacillus</taxon>
    </lineage>
</organism>
<dbReference type="Proteomes" id="UP000245202">
    <property type="component" value="Unassembled WGS sequence"/>
</dbReference>
<name>A0A2R5F583_9BACL</name>
<keyword evidence="2" id="KW-1185">Reference proteome</keyword>
<dbReference type="RefSeq" id="WP_087569323.1">
    <property type="nucleotide sequence ID" value="NZ_BDQX01000458.1"/>
</dbReference>
<protein>
    <recommendedName>
        <fullName evidence="3">DUF2653 domain-containing protein</fullName>
    </recommendedName>
</protein>
<comment type="caution">
    <text evidence="1">The sequence shown here is derived from an EMBL/GenBank/DDBJ whole genome shotgun (WGS) entry which is preliminary data.</text>
</comment>
<evidence type="ECO:0000313" key="1">
    <source>
        <dbReference type="EMBL" id="GBG11923.1"/>
    </source>
</evidence>
<evidence type="ECO:0000313" key="2">
    <source>
        <dbReference type="Proteomes" id="UP000245202"/>
    </source>
</evidence>
<proteinExistence type="predicted"/>
<gene>
    <name evidence="1" type="ORF">PAT3040_06780</name>
</gene>